<feature type="domain" description="Doubled CXXCH motif" evidence="3">
    <location>
        <begin position="304"/>
        <end position="336"/>
    </location>
</feature>
<dbReference type="Gene3D" id="3.90.10.10">
    <property type="entry name" value="Cytochrome C3"/>
    <property type="match status" value="2"/>
</dbReference>
<comment type="caution">
    <text evidence="4">The sequence shown here is derived from an EMBL/GenBank/DDBJ whole genome shotgun (WGS) entry which is preliminary data.</text>
</comment>
<dbReference type="Pfam" id="PF09699">
    <property type="entry name" value="Paired_CXXCH_1"/>
    <property type="match status" value="1"/>
</dbReference>
<dbReference type="EMBL" id="LAZR01025983">
    <property type="protein sequence ID" value="KKL70149.1"/>
    <property type="molecule type" value="Genomic_DNA"/>
</dbReference>
<keyword evidence="1" id="KW-0732">Signal</keyword>
<dbReference type="AlphaFoldDB" id="A0A0F9E864"/>
<keyword evidence="2" id="KW-0812">Transmembrane</keyword>
<feature type="non-terminal residue" evidence="4">
    <location>
        <position position="1"/>
    </location>
</feature>
<evidence type="ECO:0000256" key="2">
    <source>
        <dbReference type="SAM" id="Phobius"/>
    </source>
</evidence>
<dbReference type="InterPro" id="IPR036280">
    <property type="entry name" value="Multihaem_cyt_sf"/>
</dbReference>
<name>A0A0F9E864_9ZZZZ</name>
<keyword evidence="2" id="KW-1133">Transmembrane helix</keyword>
<accession>A0A0F9E864</accession>
<evidence type="ECO:0000256" key="1">
    <source>
        <dbReference type="ARBA" id="ARBA00022729"/>
    </source>
</evidence>
<dbReference type="InterPro" id="IPR010177">
    <property type="entry name" value="Paired_CXXCH_1"/>
</dbReference>
<protein>
    <recommendedName>
        <fullName evidence="3">Doubled CXXCH motif domain-containing protein</fullName>
    </recommendedName>
</protein>
<feature type="transmembrane region" description="Helical" evidence="2">
    <location>
        <begin position="445"/>
        <end position="467"/>
    </location>
</feature>
<reference evidence="4" key="1">
    <citation type="journal article" date="2015" name="Nature">
        <title>Complex archaea that bridge the gap between prokaryotes and eukaryotes.</title>
        <authorList>
            <person name="Spang A."/>
            <person name="Saw J.H."/>
            <person name="Jorgensen S.L."/>
            <person name="Zaremba-Niedzwiedzka K."/>
            <person name="Martijn J."/>
            <person name="Lind A.E."/>
            <person name="van Eijk R."/>
            <person name="Schleper C."/>
            <person name="Guy L."/>
            <person name="Ettema T.J."/>
        </authorList>
    </citation>
    <scope>NUCLEOTIDE SEQUENCE</scope>
</reference>
<proteinExistence type="predicted"/>
<dbReference type="PANTHER" id="PTHR35038">
    <property type="entry name" value="DISSIMILATORY SULFITE REDUCTASE SIRA"/>
    <property type="match status" value="1"/>
</dbReference>
<dbReference type="InterPro" id="IPR051829">
    <property type="entry name" value="Multiheme_Cytochr_ET"/>
</dbReference>
<organism evidence="4">
    <name type="scientific">marine sediment metagenome</name>
    <dbReference type="NCBI Taxonomy" id="412755"/>
    <lineage>
        <taxon>unclassified sequences</taxon>
        <taxon>metagenomes</taxon>
        <taxon>ecological metagenomes</taxon>
    </lineage>
</organism>
<dbReference type="SUPFAM" id="SSF48695">
    <property type="entry name" value="Multiheme cytochromes"/>
    <property type="match status" value="2"/>
</dbReference>
<sequence length="473" mass="52550">AGAIIAALATPLAHATSLDRQVSEETKYCLGCHGRPGALKRFSNGETVSVHVDPAKFKASVHRILSCTGCHEEFSADMHPERTFRGLVQYRARASWICRKCHRNEELRTRAVHASLLDREQEGKAFVCADCHGAHEVMPVSGGKVFASEEKYCLSCHAYGVPMAFADGAVRSGVVDPVLIGASAHANLSCSDCHFGFSSERHPQRRFRSEREFVLASAELCKRCHFDKYQKRMGSIHYKLLSQGRLEAPSCTDCHGAHYTGYAGKDRVSIARKCHRCHKEIFVTYANSVHGNALFNEANLDVPTCVDCHSPHSIKGSSSTAFHERIPEMCSNCHADREIMAKYGLSTDVVSTYLSDFHGVTLGLYKKQKGDVPYKPARPIAVCTDCHGTHNITDTSGPASTVLRSNLLQRCRMCHKDATADFPDTWLSHYGPTLENAPLVFIITWAYRILMPLMLAGLLLQVFLHVWRFLVNR</sequence>
<keyword evidence="2" id="KW-0472">Membrane</keyword>
<gene>
    <name evidence="4" type="ORF">LCGC14_2107790</name>
</gene>
<dbReference type="Gene3D" id="1.10.1130.10">
    <property type="entry name" value="Flavocytochrome C3, Chain A"/>
    <property type="match status" value="1"/>
</dbReference>
<evidence type="ECO:0000259" key="3">
    <source>
        <dbReference type="Pfam" id="PF09699"/>
    </source>
</evidence>
<evidence type="ECO:0000313" key="4">
    <source>
        <dbReference type="EMBL" id="KKL70149.1"/>
    </source>
</evidence>